<dbReference type="EMBL" id="CP064981">
    <property type="protein sequence ID" value="QQR92510.1"/>
    <property type="molecule type" value="Genomic_DNA"/>
</dbReference>
<gene>
    <name evidence="1" type="ORF">IPJ89_05180</name>
</gene>
<name>A0A7T9I1K5_9ARCH</name>
<proteinExistence type="predicted"/>
<evidence type="ECO:0000313" key="1">
    <source>
        <dbReference type="EMBL" id="QQR92510.1"/>
    </source>
</evidence>
<protein>
    <submittedName>
        <fullName evidence="1">Uncharacterized protein</fullName>
    </submittedName>
</protein>
<dbReference type="Proteomes" id="UP000596004">
    <property type="component" value="Chromosome"/>
</dbReference>
<organism evidence="1">
    <name type="scientific">Candidatus Iainarchaeum sp</name>
    <dbReference type="NCBI Taxonomy" id="3101447"/>
    <lineage>
        <taxon>Archaea</taxon>
        <taxon>Candidatus Iainarchaeota</taxon>
        <taxon>Candidatus Iainarchaeia</taxon>
        <taxon>Candidatus Iainarchaeales</taxon>
        <taxon>Candidatus Iainarchaeaceae</taxon>
        <taxon>Candidatus Iainarchaeum</taxon>
    </lineage>
</organism>
<dbReference type="AlphaFoldDB" id="A0A7T9I1K5"/>
<accession>A0A7T9I1K5</accession>
<sequence>MNEYLERSQKLNDYLLAGRNSDDSGTEVSFFVSEINFSTSKFRSILHFAKNNGVEFTRVHCSNFVEKIHQNVSYDKITISNGLFEKFKHISFDSKTFFISYDKMEKLVAISVWTDKMPIAENPNYFNDLLKIIEYIASVFDFIIGFQWGKDGSLHDLNLNMDRLIDFFNNPIDNFLGTDYTNFYYFPIMFWGNEILTEKLEKKLTEAPAEQVIIAKNGIGLVFAIPGKLSLGKAKLLKNYFAGDAK</sequence>
<reference evidence="1" key="1">
    <citation type="submission" date="2020-11" db="EMBL/GenBank/DDBJ databases">
        <title>Connecting structure to function with the recovery of over 1000 high-quality activated sludge metagenome-assembled genomes encoding full-length rRNA genes using long-read sequencing.</title>
        <authorList>
            <person name="Singleton C.M."/>
            <person name="Petriglieri F."/>
            <person name="Kristensen J.M."/>
            <person name="Kirkegaard R.H."/>
            <person name="Michaelsen T.Y."/>
            <person name="Andersen M.H."/>
            <person name="Karst S.M."/>
            <person name="Dueholm M.S."/>
            <person name="Nielsen P.H."/>
            <person name="Albertsen M."/>
        </authorList>
    </citation>
    <scope>NUCLEOTIDE SEQUENCE</scope>
    <source>
        <strain evidence="1">Fred_18-Q3-R57-64_BAT3C.431</strain>
    </source>
</reference>